<comment type="caution">
    <text evidence="3">The sequence shown here is derived from an EMBL/GenBank/DDBJ whole genome shotgun (WGS) entry which is preliminary data.</text>
</comment>
<dbReference type="SUPFAM" id="SSF56801">
    <property type="entry name" value="Acetyl-CoA synthetase-like"/>
    <property type="match status" value="1"/>
</dbReference>
<feature type="domain" description="AMP-binding enzyme C-terminal" evidence="2">
    <location>
        <begin position="31"/>
        <end position="106"/>
    </location>
</feature>
<dbReference type="GO" id="GO:0016878">
    <property type="term" value="F:acid-thiol ligase activity"/>
    <property type="evidence" value="ECO:0007669"/>
    <property type="project" value="TreeGrafter"/>
</dbReference>
<evidence type="ECO:0000256" key="1">
    <source>
        <dbReference type="ARBA" id="ARBA00022598"/>
    </source>
</evidence>
<feature type="non-terminal residue" evidence="3">
    <location>
        <position position="1"/>
    </location>
</feature>
<accession>A0A937W059</accession>
<keyword evidence="1 3" id="KW-0436">Ligase</keyword>
<dbReference type="Gene3D" id="3.30.300.30">
    <property type="match status" value="1"/>
</dbReference>
<dbReference type="GO" id="GO:0044550">
    <property type="term" value="P:secondary metabolite biosynthetic process"/>
    <property type="evidence" value="ECO:0007669"/>
    <property type="project" value="TreeGrafter"/>
</dbReference>
<dbReference type="AlphaFoldDB" id="A0A937W059"/>
<name>A0A937W059_UNCTE</name>
<dbReference type="Pfam" id="PF13193">
    <property type="entry name" value="AMP-binding_C"/>
    <property type="match status" value="1"/>
</dbReference>
<dbReference type="PANTHER" id="PTHR43352">
    <property type="entry name" value="ACETYL-COA SYNTHETASE"/>
    <property type="match status" value="1"/>
</dbReference>
<dbReference type="Proteomes" id="UP000712673">
    <property type="component" value="Unassembled WGS sequence"/>
</dbReference>
<evidence type="ECO:0000259" key="2">
    <source>
        <dbReference type="Pfam" id="PF13193"/>
    </source>
</evidence>
<evidence type="ECO:0000313" key="3">
    <source>
        <dbReference type="EMBL" id="MBM3223044.1"/>
    </source>
</evidence>
<sequence length="123" mass="13791">VFRRDAHGFYYFVGRVDDMFVSGGENIYPSEVEKMLEQHPAIEQACVIPLPDDIKGMKPVAFVVLKQGVAVTEDDIKHYALANAPAYQHPRRVWCVAELPLAGTNKIDRQALAERAQRAMGHV</sequence>
<reference evidence="3" key="1">
    <citation type="submission" date="2019-03" db="EMBL/GenBank/DDBJ databases">
        <title>Lake Tanganyika Metagenome-Assembled Genomes (MAGs).</title>
        <authorList>
            <person name="Tran P."/>
        </authorList>
    </citation>
    <scope>NUCLEOTIDE SEQUENCE</scope>
    <source>
        <strain evidence="3">K_DeepCast_65m_m2_066</strain>
    </source>
</reference>
<dbReference type="InterPro" id="IPR025110">
    <property type="entry name" value="AMP-bd_C"/>
</dbReference>
<proteinExistence type="predicted"/>
<dbReference type="EMBL" id="VGLS01000088">
    <property type="protein sequence ID" value="MBM3223044.1"/>
    <property type="molecule type" value="Genomic_DNA"/>
</dbReference>
<evidence type="ECO:0000313" key="4">
    <source>
        <dbReference type="Proteomes" id="UP000712673"/>
    </source>
</evidence>
<gene>
    <name evidence="3" type="ORF">FJZ47_04475</name>
</gene>
<protein>
    <submittedName>
        <fullName evidence="3">Acyl--CoA ligase</fullName>
    </submittedName>
</protein>
<dbReference type="PANTHER" id="PTHR43352:SF1">
    <property type="entry name" value="ANTHRANILATE--COA LIGASE"/>
    <property type="match status" value="1"/>
</dbReference>
<dbReference type="InterPro" id="IPR045851">
    <property type="entry name" value="AMP-bd_C_sf"/>
</dbReference>
<organism evidence="3 4">
    <name type="scientific">Tectimicrobiota bacterium</name>
    <dbReference type="NCBI Taxonomy" id="2528274"/>
    <lineage>
        <taxon>Bacteria</taxon>
        <taxon>Pseudomonadati</taxon>
        <taxon>Nitrospinota/Tectimicrobiota group</taxon>
        <taxon>Candidatus Tectimicrobiota</taxon>
    </lineage>
</organism>